<sequence length="264" mass="29421">MKPIEMLEMAVRDVAEREIMPYFLKTAYLHKADCSVLSQADLAAQQALVFRLREIIDMPVLGEEMAADVQLRLWRDSADGLWVIDPIDGTNNFVNGIPHFAVSAAFVQQGRTQMGLVFNPVSGECFSAVRGFGAFLNGEKLPLRRVPKKLREAIAGVDMKRLRSAKLASSIHHFAPFGTSRCLGSSTLDWCYLAAGRYDIYIHGGQNFWDYAAGALIFEESGGLLTTLEGDDFWSGLHTFKRSVIAAGQPELFESWVGWIRKNQ</sequence>
<dbReference type="InterPro" id="IPR020583">
    <property type="entry name" value="Inositol_monoP_metal-BS"/>
</dbReference>
<dbReference type="GO" id="GO:0006020">
    <property type="term" value="P:inositol metabolic process"/>
    <property type="evidence" value="ECO:0007669"/>
    <property type="project" value="TreeGrafter"/>
</dbReference>
<accession>A0A238T9G9</accession>
<gene>
    <name evidence="7" type="primary">suhB_1</name>
    <name evidence="7" type="ORF">KEBURONENSIS_01003</name>
    <name evidence="6" type="ORF">KEBURONENSIS_01079</name>
</gene>
<keyword evidence="2 5" id="KW-0479">Metal-binding</keyword>
<evidence type="ECO:0000256" key="3">
    <source>
        <dbReference type="ARBA" id="ARBA00022801"/>
    </source>
</evidence>
<dbReference type="CDD" id="cd01637">
    <property type="entry name" value="IMPase_like"/>
    <property type="match status" value="1"/>
</dbReference>
<feature type="binding site" evidence="5">
    <location>
        <position position="87"/>
    </location>
    <ligand>
        <name>Mg(2+)</name>
        <dbReference type="ChEBI" id="CHEBI:18420"/>
        <label>1</label>
        <note>catalytic</note>
    </ligand>
</feature>
<dbReference type="PROSITE" id="PS00629">
    <property type="entry name" value="IMP_1"/>
    <property type="match status" value="1"/>
</dbReference>
<dbReference type="GO" id="GO:0008934">
    <property type="term" value="F:inositol monophosphate 1-phosphatase activity"/>
    <property type="evidence" value="ECO:0007669"/>
    <property type="project" value="TreeGrafter"/>
</dbReference>
<dbReference type="Gene3D" id="3.30.540.10">
    <property type="entry name" value="Fructose-1,6-Bisphosphatase, subunit A, domain 1"/>
    <property type="match status" value="1"/>
</dbReference>
<dbReference type="InterPro" id="IPR000760">
    <property type="entry name" value="Inositol_monophosphatase-like"/>
</dbReference>
<dbReference type="PANTHER" id="PTHR20854">
    <property type="entry name" value="INOSITOL MONOPHOSPHATASE"/>
    <property type="match status" value="1"/>
</dbReference>
<evidence type="ECO:0000256" key="2">
    <source>
        <dbReference type="ARBA" id="ARBA00022723"/>
    </source>
</evidence>
<feature type="binding site" evidence="5">
    <location>
        <position position="210"/>
    </location>
    <ligand>
        <name>Mg(2+)</name>
        <dbReference type="ChEBI" id="CHEBI:18420"/>
        <label>1</label>
        <note>catalytic</note>
    </ligand>
</feature>
<keyword evidence="3 7" id="KW-0378">Hydrolase</keyword>
<evidence type="ECO:0000256" key="4">
    <source>
        <dbReference type="ARBA" id="ARBA00022842"/>
    </source>
</evidence>
<feature type="binding site" evidence="5">
    <location>
        <position position="63"/>
    </location>
    <ligand>
        <name>Mg(2+)</name>
        <dbReference type="ChEBI" id="CHEBI:18420"/>
        <label>1</label>
        <note>catalytic</note>
    </ligand>
</feature>
<dbReference type="Pfam" id="PF00459">
    <property type="entry name" value="Inositol_P"/>
    <property type="match status" value="1"/>
</dbReference>
<comment type="similarity">
    <text evidence="1">Belongs to the inositol monophosphatase superfamily.</text>
</comment>
<evidence type="ECO:0000313" key="8">
    <source>
        <dbReference type="Proteomes" id="UP000215450"/>
    </source>
</evidence>
<keyword evidence="8" id="KW-1185">Reference proteome</keyword>
<protein>
    <submittedName>
        <fullName evidence="7">Inositol-1-monophosphatase</fullName>
        <ecNumber evidence="7">3.1.3.25</ecNumber>
    </submittedName>
</protein>
<dbReference type="EMBL" id="FXUV02000016">
    <property type="protein sequence ID" value="SNB62632.1"/>
    <property type="molecule type" value="Genomic_DNA"/>
</dbReference>
<dbReference type="PANTHER" id="PTHR20854:SF4">
    <property type="entry name" value="INOSITOL-1-MONOPHOSPHATASE-RELATED"/>
    <property type="match status" value="1"/>
</dbReference>
<name>A0A238T9G9_9NEIS</name>
<dbReference type="Proteomes" id="UP000215450">
    <property type="component" value="Unassembled WGS sequence"/>
</dbReference>
<comment type="cofactor">
    <cofactor evidence="5">
        <name>Mg(2+)</name>
        <dbReference type="ChEBI" id="CHEBI:18420"/>
    </cofactor>
</comment>
<evidence type="ECO:0000313" key="7">
    <source>
        <dbReference type="EMBL" id="SNB62632.1"/>
    </source>
</evidence>
<dbReference type="EC" id="3.1.3.25" evidence="7"/>
<dbReference type="GO" id="GO:0046872">
    <property type="term" value="F:metal ion binding"/>
    <property type="evidence" value="ECO:0007669"/>
    <property type="project" value="UniProtKB-KW"/>
</dbReference>
<dbReference type="AlphaFoldDB" id="A0A238T9G9"/>
<dbReference type="SUPFAM" id="SSF56655">
    <property type="entry name" value="Carbohydrate phosphatase"/>
    <property type="match status" value="1"/>
</dbReference>
<evidence type="ECO:0000256" key="5">
    <source>
        <dbReference type="PIRSR" id="PIRSR600760-2"/>
    </source>
</evidence>
<dbReference type="Gene3D" id="3.40.190.80">
    <property type="match status" value="1"/>
</dbReference>
<organism evidence="7 8">
    <name type="scientific">Kingella negevensis</name>
    <dbReference type="NCBI Taxonomy" id="1522312"/>
    <lineage>
        <taxon>Bacteria</taxon>
        <taxon>Pseudomonadati</taxon>
        <taxon>Pseudomonadota</taxon>
        <taxon>Betaproteobacteria</taxon>
        <taxon>Neisseriales</taxon>
        <taxon>Neisseriaceae</taxon>
        <taxon>Kingella</taxon>
    </lineage>
</organism>
<dbReference type="OrthoDB" id="9785695at2"/>
<proteinExistence type="inferred from homology"/>
<feature type="binding site" evidence="5">
    <location>
        <position position="88"/>
    </location>
    <ligand>
        <name>Mg(2+)</name>
        <dbReference type="ChEBI" id="CHEBI:18420"/>
        <label>1</label>
        <note>catalytic</note>
    </ligand>
</feature>
<dbReference type="EMBL" id="FXUV01000014">
    <property type="protein sequence ID" value="SMQ12070.1"/>
    <property type="molecule type" value="Genomic_DNA"/>
</dbReference>
<dbReference type="GO" id="GO:0007165">
    <property type="term" value="P:signal transduction"/>
    <property type="evidence" value="ECO:0007669"/>
    <property type="project" value="TreeGrafter"/>
</dbReference>
<evidence type="ECO:0000256" key="1">
    <source>
        <dbReference type="ARBA" id="ARBA00009759"/>
    </source>
</evidence>
<evidence type="ECO:0000313" key="6">
    <source>
        <dbReference type="EMBL" id="SMQ12070.1"/>
    </source>
</evidence>
<reference evidence="6" key="1">
    <citation type="submission" date="2017-05" db="EMBL/GenBank/DDBJ databases">
        <authorList>
            <person name="Song R."/>
            <person name="Chenine A.L."/>
            <person name="Ruprecht R.M."/>
        </authorList>
    </citation>
    <scope>NUCLEOTIDE SEQUENCE</scope>
    <source>
        <strain evidence="6">Kingella_eburonensis</strain>
    </source>
</reference>
<dbReference type="PRINTS" id="PR00377">
    <property type="entry name" value="IMPHPHTASES"/>
</dbReference>
<reference evidence="7 8" key="2">
    <citation type="submission" date="2017-06" db="EMBL/GenBank/DDBJ databases">
        <authorList>
            <person name="Kim H.J."/>
            <person name="Triplett B.A."/>
        </authorList>
    </citation>
    <scope>NUCLEOTIDE SEQUENCE [LARGE SCALE GENOMIC DNA]</scope>
    <source>
        <strain evidence="7">Kingella_eburonensis</strain>
    </source>
</reference>
<feature type="binding site" evidence="5">
    <location>
        <position position="85"/>
    </location>
    <ligand>
        <name>Mg(2+)</name>
        <dbReference type="ChEBI" id="CHEBI:18420"/>
        <label>1</label>
        <note>catalytic</note>
    </ligand>
</feature>
<dbReference type="STRING" id="1522312.GCA_900177895_00734"/>
<dbReference type="RefSeq" id="WP_095062220.1">
    <property type="nucleotide sequence ID" value="NZ_FXUV02000016.1"/>
</dbReference>
<keyword evidence="4 5" id="KW-0460">Magnesium</keyword>